<comment type="caution">
    <text evidence="2">The sequence shown here is derived from an EMBL/GenBank/DDBJ whole genome shotgun (WGS) entry which is preliminary data.</text>
</comment>
<dbReference type="SUPFAM" id="SSF53335">
    <property type="entry name" value="S-adenosyl-L-methionine-dependent methyltransferases"/>
    <property type="match status" value="1"/>
</dbReference>
<evidence type="ECO:0000259" key="1">
    <source>
        <dbReference type="Pfam" id="PF08241"/>
    </source>
</evidence>
<dbReference type="GO" id="GO:0008757">
    <property type="term" value="F:S-adenosylmethionine-dependent methyltransferase activity"/>
    <property type="evidence" value="ECO:0007669"/>
    <property type="project" value="InterPro"/>
</dbReference>
<reference evidence="2" key="1">
    <citation type="journal article" date="2020" name="Stud. Mycol.">
        <title>101 Dothideomycetes genomes: a test case for predicting lifestyles and emergence of pathogens.</title>
        <authorList>
            <person name="Haridas S."/>
            <person name="Albert R."/>
            <person name="Binder M."/>
            <person name="Bloem J."/>
            <person name="Labutti K."/>
            <person name="Salamov A."/>
            <person name="Andreopoulos B."/>
            <person name="Baker S."/>
            <person name="Barry K."/>
            <person name="Bills G."/>
            <person name="Bluhm B."/>
            <person name="Cannon C."/>
            <person name="Castanera R."/>
            <person name="Culley D."/>
            <person name="Daum C."/>
            <person name="Ezra D."/>
            <person name="Gonzalez J."/>
            <person name="Henrissat B."/>
            <person name="Kuo A."/>
            <person name="Liang C."/>
            <person name="Lipzen A."/>
            <person name="Lutzoni F."/>
            <person name="Magnuson J."/>
            <person name="Mondo S."/>
            <person name="Nolan M."/>
            <person name="Ohm R."/>
            <person name="Pangilinan J."/>
            <person name="Park H.-J."/>
            <person name="Ramirez L."/>
            <person name="Alfaro M."/>
            <person name="Sun H."/>
            <person name="Tritt A."/>
            <person name="Yoshinaga Y."/>
            <person name="Zwiers L.-H."/>
            <person name="Turgeon B."/>
            <person name="Goodwin S."/>
            <person name="Spatafora J."/>
            <person name="Crous P."/>
            <person name="Grigoriev I."/>
        </authorList>
    </citation>
    <scope>NUCLEOTIDE SEQUENCE</scope>
    <source>
        <strain evidence="2">CBS 260.36</strain>
    </source>
</reference>
<dbReference type="OrthoDB" id="66144at2759"/>
<protein>
    <recommendedName>
        <fullName evidence="1">Methyltransferase type 11 domain-containing protein</fullName>
    </recommendedName>
</protein>
<organism evidence="2 3">
    <name type="scientific">Myriangium duriaei CBS 260.36</name>
    <dbReference type="NCBI Taxonomy" id="1168546"/>
    <lineage>
        <taxon>Eukaryota</taxon>
        <taxon>Fungi</taxon>
        <taxon>Dikarya</taxon>
        <taxon>Ascomycota</taxon>
        <taxon>Pezizomycotina</taxon>
        <taxon>Dothideomycetes</taxon>
        <taxon>Dothideomycetidae</taxon>
        <taxon>Myriangiales</taxon>
        <taxon>Myriangiaceae</taxon>
        <taxon>Myriangium</taxon>
    </lineage>
</organism>
<dbReference type="Pfam" id="PF08241">
    <property type="entry name" value="Methyltransf_11"/>
    <property type="match status" value="1"/>
</dbReference>
<dbReference type="EMBL" id="ML996091">
    <property type="protein sequence ID" value="KAF2149687.1"/>
    <property type="molecule type" value="Genomic_DNA"/>
</dbReference>
<evidence type="ECO:0000313" key="3">
    <source>
        <dbReference type="Proteomes" id="UP000799439"/>
    </source>
</evidence>
<dbReference type="Proteomes" id="UP000799439">
    <property type="component" value="Unassembled WGS sequence"/>
</dbReference>
<dbReference type="InterPro" id="IPR029063">
    <property type="entry name" value="SAM-dependent_MTases_sf"/>
</dbReference>
<feature type="domain" description="Methyltransferase type 11" evidence="1">
    <location>
        <begin position="6"/>
        <end position="71"/>
    </location>
</feature>
<gene>
    <name evidence="2" type="ORF">K461DRAFT_50205</name>
</gene>
<keyword evidence="3" id="KW-1185">Reference proteome</keyword>
<dbReference type="InterPro" id="IPR013216">
    <property type="entry name" value="Methyltransf_11"/>
</dbReference>
<name>A0A9P4IXK1_9PEZI</name>
<dbReference type="AlphaFoldDB" id="A0A9P4IXK1"/>
<accession>A0A9P4IXK1</accession>
<dbReference type="Gene3D" id="3.40.50.150">
    <property type="entry name" value="Vaccinia Virus protein VP39"/>
    <property type="match status" value="1"/>
</dbReference>
<sequence length="96" mass="10525">MLSHLSNAALTFSQRMPTSDEVHVRFLVADGATLTDVASASCEAAVCVDVILYFAEKGAALREVARLLRPCCMLAFTEWEISIKEVKLHRVTTANL</sequence>
<proteinExistence type="predicted"/>
<evidence type="ECO:0000313" key="2">
    <source>
        <dbReference type="EMBL" id="KAF2149687.1"/>
    </source>
</evidence>